<dbReference type="InterPro" id="IPR000679">
    <property type="entry name" value="Znf_GATA"/>
</dbReference>
<proteinExistence type="predicted"/>
<keyword evidence="1" id="KW-0863">Zinc-finger</keyword>
<gene>
    <name evidence="3" type="ORF">R3P38DRAFT_2566975</name>
</gene>
<sequence length="135" mass="15533">MEQEFGCSHCYATSTPIWRYDPSSGARLCNACALYLSRHGTMRPLTHVQVGAPRIETSDECKWCTHCQRWRPRRGGRGKGQDVWKCSACAQYQRKTGKLRPRGMFNNKYQPRIRRQSAYARVASVHPESAQSLRL</sequence>
<reference evidence="3 4" key="1">
    <citation type="journal article" date="2024" name="J Genomics">
        <title>Draft genome sequencing and assembly of Favolaschia claudopus CIRM-BRFM 2984 isolated from oak limbs.</title>
        <authorList>
            <person name="Navarro D."/>
            <person name="Drula E."/>
            <person name="Chaduli D."/>
            <person name="Cazenave R."/>
            <person name="Ahrendt S."/>
            <person name="Wang J."/>
            <person name="Lipzen A."/>
            <person name="Daum C."/>
            <person name="Barry K."/>
            <person name="Grigoriev I.V."/>
            <person name="Favel A."/>
            <person name="Rosso M.N."/>
            <person name="Martin F."/>
        </authorList>
    </citation>
    <scope>NUCLEOTIDE SEQUENCE [LARGE SCALE GENOMIC DNA]</scope>
    <source>
        <strain evidence="3 4">CIRM-BRFM 2984</strain>
    </source>
</reference>
<name>A0AAV9ZXJ4_9AGAR</name>
<organism evidence="3 4">
    <name type="scientific">Favolaschia claudopus</name>
    <dbReference type="NCBI Taxonomy" id="2862362"/>
    <lineage>
        <taxon>Eukaryota</taxon>
        <taxon>Fungi</taxon>
        <taxon>Dikarya</taxon>
        <taxon>Basidiomycota</taxon>
        <taxon>Agaricomycotina</taxon>
        <taxon>Agaricomycetes</taxon>
        <taxon>Agaricomycetidae</taxon>
        <taxon>Agaricales</taxon>
        <taxon>Marasmiineae</taxon>
        <taxon>Mycenaceae</taxon>
        <taxon>Favolaschia</taxon>
    </lineage>
</organism>
<dbReference type="Pfam" id="PF00320">
    <property type="entry name" value="GATA"/>
    <property type="match status" value="1"/>
</dbReference>
<keyword evidence="4" id="KW-1185">Reference proteome</keyword>
<dbReference type="Proteomes" id="UP001362999">
    <property type="component" value="Unassembled WGS sequence"/>
</dbReference>
<dbReference type="Gene3D" id="3.30.50.10">
    <property type="entry name" value="Erythroid Transcription Factor GATA-1, subunit A"/>
    <property type="match status" value="1"/>
</dbReference>
<feature type="domain" description="GATA-type" evidence="2">
    <location>
        <begin position="7"/>
        <end position="46"/>
    </location>
</feature>
<evidence type="ECO:0000256" key="1">
    <source>
        <dbReference type="PROSITE-ProRule" id="PRU00094"/>
    </source>
</evidence>
<dbReference type="SUPFAM" id="SSF57716">
    <property type="entry name" value="Glucocorticoid receptor-like (DNA-binding domain)"/>
    <property type="match status" value="1"/>
</dbReference>
<dbReference type="PROSITE" id="PS50114">
    <property type="entry name" value="GATA_ZN_FINGER_2"/>
    <property type="match status" value="1"/>
</dbReference>
<comment type="caution">
    <text evidence="3">The sequence shown here is derived from an EMBL/GenBank/DDBJ whole genome shotgun (WGS) entry which is preliminary data.</text>
</comment>
<dbReference type="SMART" id="SM00401">
    <property type="entry name" value="ZnF_GATA"/>
    <property type="match status" value="1"/>
</dbReference>
<accession>A0AAV9ZXJ4</accession>
<dbReference type="EMBL" id="JAWWNJ010000101">
    <property type="protein sequence ID" value="KAK6995740.1"/>
    <property type="molecule type" value="Genomic_DNA"/>
</dbReference>
<evidence type="ECO:0000313" key="4">
    <source>
        <dbReference type="Proteomes" id="UP001362999"/>
    </source>
</evidence>
<dbReference type="GO" id="GO:0006355">
    <property type="term" value="P:regulation of DNA-templated transcription"/>
    <property type="evidence" value="ECO:0007669"/>
    <property type="project" value="InterPro"/>
</dbReference>
<keyword evidence="1" id="KW-0862">Zinc</keyword>
<dbReference type="InterPro" id="IPR013088">
    <property type="entry name" value="Znf_NHR/GATA"/>
</dbReference>
<dbReference type="AlphaFoldDB" id="A0AAV9ZXJ4"/>
<dbReference type="GO" id="GO:0043565">
    <property type="term" value="F:sequence-specific DNA binding"/>
    <property type="evidence" value="ECO:0007669"/>
    <property type="project" value="InterPro"/>
</dbReference>
<dbReference type="CDD" id="cd00202">
    <property type="entry name" value="ZnF_GATA"/>
    <property type="match status" value="1"/>
</dbReference>
<keyword evidence="1" id="KW-0479">Metal-binding</keyword>
<evidence type="ECO:0000313" key="3">
    <source>
        <dbReference type="EMBL" id="KAK6995740.1"/>
    </source>
</evidence>
<protein>
    <recommendedName>
        <fullName evidence="2">GATA-type domain-containing protein</fullName>
    </recommendedName>
</protein>
<dbReference type="GO" id="GO:0008270">
    <property type="term" value="F:zinc ion binding"/>
    <property type="evidence" value="ECO:0007669"/>
    <property type="project" value="UniProtKB-KW"/>
</dbReference>
<evidence type="ECO:0000259" key="2">
    <source>
        <dbReference type="PROSITE" id="PS50114"/>
    </source>
</evidence>